<dbReference type="Proteomes" id="UP001589645">
    <property type="component" value="Unassembled WGS sequence"/>
</dbReference>
<name>A0ABV5HVS4_9VIBR</name>
<protein>
    <submittedName>
        <fullName evidence="1">Uncharacterized protein</fullName>
    </submittedName>
</protein>
<organism evidence="1 2">
    <name type="scientific">Vibrio olivae</name>
    <dbReference type="NCBI Taxonomy" id="1243002"/>
    <lineage>
        <taxon>Bacteria</taxon>
        <taxon>Pseudomonadati</taxon>
        <taxon>Pseudomonadota</taxon>
        <taxon>Gammaproteobacteria</taxon>
        <taxon>Vibrionales</taxon>
        <taxon>Vibrionaceae</taxon>
        <taxon>Vibrio</taxon>
    </lineage>
</organism>
<accession>A0ABV5HVS4</accession>
<dbReference type="RefSeq" id="WP_390198138.1">
    <property type="nucleotide sequence ID" value="NZ_JBHMEP010000024.1"/>
</dbReference>
<dbReference type="EMBL" id="JBHMEP010000024">
    <property type="protein sequence ID" value="MFB9137817.1"/>
    <property type="molecule type" value="Genomic_DNA"/>
</dbReference>
<keyword evidence="2" id="KW-1185">Reference proteome</keyword>
<sequence length="218" mass="25280">MSDVGYLLMIRQKEEMANIIPKEKIDSYKASGYIELQKNGKWKITPRGGSLLMLIETPGLTPEVEGIRDRIVGVYNDMGKDTGAIKEVEKRLIWFVANTNFKEEPIVRAVISHIDLKREYTMRLDNLIWKPSNVYSVHMSLSESTLFDTIIKMYGMTSDLYLRENKNKELAWLFAVSRLPDPPRKMDKEYTITGDVKMDIERISDIKKKLGRRLKMSI</sequence>
<comment type="caution">
    <text evidence="1">The sequence shown here is derived from an EMBL/GenBank/DDBJ whole genome shotgun (WGS) entry which is preliminary data.</text>
</comment>
<gene>
    <name evidence="1" type="ORF">ACFFUV_22980</name>
</gene>
<evidence type="ECO:0000313" key="1">
    <source>
        <dbReference type="EMBL" id="MFB9137817.1"/>
    </source>
</evidence>
<proteinExistence type="predicted"/>
<reference evidence="1 2" key="1">
    <citation type="submission" date="2024-09" db="EMBL/GenBank/DDBJ databases">
        <authorList>
            <person name="Sun Q."/>
            <person name="Mori K."/>
        </authorList>
    </citation>
    <scope>NUCLEOTIDE SEQUENCE [LARGE SCALE GENOMIC DNA]</scope>
    <source>
        <strain evidence="1 2">CECT 8064</strain>
    </source>
</reference>
<evidence type="ECO:0000313" key="2">
    <source>
        <dbReference type="Proteomes" id="UP001589645"/>
    </source>
</evidence>